<evidence type="ECO:0000256" key="9">
    <source>
        <dbReference type="ARBA" id="ARBA00022848"/>
    </source>
</evidence>
<keyword evidence="10 15" id="KW-0560">Oxidoreductase</keyword>
<keyword evidence="19" id="KW-1185">Reference proteome</keyword>
<name>E0VCW9_PEDHC</name>
<dbReference type="GO" id="GO:0005789">
    <property type="term" value="C:endoplasmic reticulum membrane"/>
    <property type="evidence" value="ECO:0007669"/>
    <property type="project" value="UniProtKB-SubCell"/>
</dbReference>
<evidence type="ECO:0000256" key="7">
    <source>
        <dbReference type="ARBA" id="ARBA00022723"/>
    </source>
</evidence>
<evidence type="ECO:0000256" key="13">
    <source>
        <dbReference type="ARBA" id="ARBA00023136"/>
    </source>
</evidence>
<dbReference type="EnsemblMetazoa" id="PHUM098910-RA">
    <property type="protein sequence ID" value="PHUM098910-PA"/>
    <property type="gene ID" value="PHUM098910"/>
</dbReference>
<dbReference type="GO" id="GO:0005506">
    <property type="term" value="F:iron ion binding"/>
    <property type="evidence" value="ECO:0007669"/>
    <property type="project" value="InterPro"/>
</dbReference>
<evidence type="ECO:0000256" key="11">
    <source>
        <dbReference type="ARBA" id="ARBA00023004"/>
    </source>
</evidence>
<keyword evidence="6 14" id="KW-0349">Heme</keyword>
<dbReference type="GeneID" id="8238085"/>
<dbReference type="InParanoid" id="E0VCW9"/>
<evidence type="ECO:0000313" key="19">
    <source>
        <dbReference type="Proteomes" id="UP000009046"/>
    </source>
</evidence>
<dbReference type="GO" id="GO:0016712">
    <property type="term" value="F:oxidoreductase activity, acting on paired donors, with incorporation or reduction of molecular oxygen, reduced flavin or flavoprotein as one donor, and incorporation of one atom of oxygen"/>
    <property type="evidence" value="ECO:0007669"/>
    <property type="project" value="UniProtKB-EC"/>
</dbReference>
<keyword evidence="12 15" id="KW-0503">Monooxygenase</keyword>
<reference evidence="17" key="1">
    <citation type="submission" date="2007-04" db="EMBL/GenBank/DDBJ databases">
        <title>Annotation of Pediculus humanus corporis strain USDA.</title>
        <authorList>
            <person name="Kirkness E."/>
            <person name="Hannick L."/>
            <person name="Hass B."/>
            <person name="Bruggner R."/>
            <person name="Lawson D."/>
            <person name="Bidwell S."/>
            <person name="Joardar V."/>
            <person name="Caler E."/>
            <person name="Walenz B."/>
            <person name="Inman J."/>
            <person name="Schobel S."/>
            <person name="Galinsky K."/>
            <person name="Amedeo P."/>
            <person name="Strausberg R."/>
        </authorList>
    </citation>
    <scope>NUCLEOTIDE SEQUENCE</scope>
    <source>
        <strain evidence="17">USDA</strain>
    </source>
</reference>
<dbReference type="InterPro" id="IPR050476">
    <property type="entry name" value="Insect_CytP450_Detox"/>
</dbReference>
<dbReference type="Proteomes" id="UP000009046">
    <property type="component" value="Unassembled WGS sequence"/>
</dbReference>
<evidence type="ECO:0000256" key="16">
    <source>
        <dbReference type="SAM" id="Phobius"/>
    </source>
</evidence>
<proteinExistence type="inferred from homology"/>
<dbReference type="STRING" id="121224.E0VCW9"/>
<evidence type="ECO:0000256" key="5">
    <source>
        <dbReference type="ARBA" id="ARBA00010617"/>
    </source>
</evidence>
<dbReference type="PANTHER" id="PTHR24292:SF100">
    <property type="entry name" value="CYTOCHROME P450 6A16, ISOFORM B-RELATED"/>
    <property type="match status" value="1"/>
</dbReference>
<feature type="binding site" description="axial binding residue" evidence="14">
    <location>
        <position position="440"/>
    </location>
    <ligand>
        <name>heme</name>
        <dbReference type="ChEBI" id="CHEBI:30413"/>
    </ligand>
    <ligandPart>
        <name>Fe</name>
        <dbReference type="ChEBI" id="CHEBI:18248"/>
    </ligandPart>
</feature>
<dbReference type="EMBL" id="DS235066">
    <property type="protein sequence ID" value="EEB11225.1"/>
    <property type="molecule type" value="Genomic_DNA"/>
</dbReference>
<comment type="similarity">
    <text evidence="5 15">Belongs to the cytochrome P450 family.</text>
</comment>
<dbReference type="ChEMBL" id="CHEMBL2364702"/>
<dbReference type="EMBL" id="AAZO01001184">
    <property type="status" value="NOT_ANNOTATED_CDS"/>
    <property type="molecule type" value="Genomic_DNA"/>
</dbReference>
<evidence type="ECO:0000256" key="12">
    <source>
        <dbReference type="ARBA" id="ARBA00023033"/>
    </source>
</evidence>
<dbReference type="AlphaFoldDB" id="E0VCW9"/>
<dbReference type="KEGG" id="phu:Phum_PHUM098910"/>
<keyword evidence="8" id="KW-0256">Endoplasmic reticulum</keyword>
<dbReference type="VEuPathDB" id="VectorBase:PHUM098910"/>
<dbReference type="SUPFAM" id="SSF48264">
    <property type="entry name" value="Cytochrome P450"/>
    <property type="match status" value="1"/>
</dbReference>
<evidence type="ECO:0000256" key="10">
    <source>
        <dbReference type="ARBA" id="ARBA00023002"/>
    </source>
</evidence>
<dbReference type="PRINTS" id="PR00465">
    <property type="entry name" value="EP450IV"/>
</dbReference>
<dbReference type="GO" id="GO:0020037">
    <property type="term" value="F:heme binding"/>
    <property type="evidence" value="ECO:0007669"/>
    <property type="project" value="InterPro"/>
</dbReference>
<reference evidence="18" key="3">
    <citation type="submission" date="2020-05" db="UniProtKB">
        <authorList>
            <consortium name="EnsemblMetazoa"/>
        </authorList>
    </citation>
    <scope>IDENTIFICATION</scope>
    <source>
        <strain evidence="18">USDA</strain>
    </source>
</reference>
<evidence type="ECO:0000256" key="2">
    <source>
        <dbReference type="ARBA" id="ARBA00003690"/>
    </source>
</evidence>
<comment type="cofactor">
    <cofactor evidence="1 14">
        <name>heme</name>
        <dbReference type="ChEBI" id="CHEBI:30413"/>
    </cofactor>
</comment>
<keyword evidence="16" id="KW-1133">Transmembrane helix</keyword>
<dbReference type="InterPro" id="IPR017972">
    <property type="entry name" value="Cyt_P450_CS"/>
</dbReference>
<dbReference type="DrugCentral" id="E0VCW9"/>
<organism>
    <name type="scientific">Pediculus humanus subsp. corporis</name>
    <name type="common">Body louse</name>
    <dbReference type="NCBI Taxonomy" id="121224"/>
    <lineage>
        <taxon>Eukaryota</taxon>
        <taxon>Metazoa</taxon>
        <taxon>Ecdysozoa</taxon>
        <taxon>Arthropoda</taxon>
        <taxon>Hexapoda</taxon>
        <taxon>Insecta</taxon>
        <taxon>Pterygota</taxon>
        <taxon>Neoptera</taxon>
        <taxon>Paraneoptera</taxon>
        <taxon>Psocodea</taxon>
        <taxon>Troctomorpha</taxon>
        <taxon>Phthiraptera</taxon>
        <taxon>Anoplura</taxon>
        <taxon>Pediculidae</taxon>
        <taxon>Pediculus</taxon>
    </lineage>
</organism>
<protein>
    <submittedName>
        <fullName evidence="17">Cytochrome P-450, putative</fullName>
        <ecNumber evidence="17">1.14.14.1</ecNumber>
    </submittedName>
</protein>
<dbReference type="PRINTS" id="PR00385">
    <property type="entry name" value="P450"/>
</dbReference>
<accession>E0VCW9</accession>
<dbReference type="PANTHER" id="PTHR24292">
    <property type="entry name" value="CYTOCHROME P450"/>
    <property type="match status" value="1"/>
</dbReference>
<keyword evidence="16" id="KW-0812">Transmembrane</keyword>
<evidence type="ECO:0000256" key="14">
    <source>
        <dbReference type="PIRSR" id="PIRSR602403-1"/>
    </source>
</evidence>
<dbReference type="OMA" id="ICTEDTI"/>
<keyword evidence="11 14" id="KW-0408">Iron</keyword>
<evidence type="ECO:0000256" key="15">
    <source>
        <dbReference type="RuleBase" id="RU000461"/>
    </source>
</evidence>
<evidence type="ECO:0000256" key="3">
    <source>
        <dbReference type="ARBA" id="ARBA00004174"/>
    </source>
</evidence>
<keyword evidence="13 16" id="KW-0472">Membrane</keyword>
<dbReference type="EC" id="1.14.14.1" evidence="17"/>
<keyword evidence="9" id="KW-0492">Microsome</keyword>
<keyword evidence="7 14" id="KW-0479">Metal-binding</keyword>
<dbReference type="HOGENOM" id="CLU_001570_5_2_1"/>
<dbReference type="InterPro" id="IPR002403">
    <property type="entry name" value="Cyt_P450_E_grp-IV"/>
</dbReference>
<evidence type="ECO:0000256" key="6">
    <source>
        <dbReference type="ARBA" id="ARBA00022617"/>
    </source>
</evidence>
<sequence>MGFIMYVGLFTLIALFGFYKKNFNYWKNKNVKMTNPWFPLGDISRAGFYKNIGIVMKEIYDKFPGEKFNGCWVFYRPHLMIRDPELIKTIFVKDFNYFRDRGLYFNEKTDPLSANLFFMGGNKWRSLRTKLTSNFSSGKMKKMFENMHEKSLELQKSVKDFAEKDKIIEPKYFTVRYTHDVAATCLLGFQAKCLTNNDSILPYVGHKVFEDTWTNIIKIAVSVFVPDIGTLFRIKITPKDVTNFFFNTVKDVMEFRESQNKDGGFNDFMQTLVKLKKEGYTEYEDVKDYALAQAFIFWMGAFESSASTMQFALYEMSLNNLIQEKARQEVKSVLKKFNGQLTYESLPYMEYLGRVVDETLRKYPPVSVLTRVCLKKYKIPESDVVIEKGTPLIITVLGLHMDPNYYPNPEKFDPERFTEEEKRKRHHYAYIPFGGGLHQCMGQRYGLMQIKIGLANLLVNYKFDISFKTPQRAKICRKNVLYTVRNGIPLDFNKVNLKYHRTGERSHSSVKIDYNLAR</sequence>
<reference evidence="17" key="2">
    <citation type="submission" date="2007-04" db="EMBL/GenBank/DDBJ databases">
        <title>The genome of the human body louse.</title>
        <authorList>
            <consortium name="The Human Body Louse Genome Consortium"/>
            <person name="Kirkness E."/>
            <person name="Walenz B."/>
            <person name="Hass B."/>
            <person name="Bruggner R."/>
            <person name="Strausberg R."/>
        </authorList>
    </citation>
    <scope>NUCLEOTIDE SEQUENCE</scope>
    <source>
        <strain evidence="17">USDA</strain>
    </source>
</reference>
<dbReference type="Gene3D" id="1.10.630.10">
    <property type="entry name" value="Cytochrome P450"/>
    <property type="match status" value="1"/>
</dbReference>
<dbReference type="Pfam" id="PF00067">
    <property type="entry name" value="p450"/>
    <property type="match status" value="1"/>
</dbReference>
<dbReference type="RefSeq" id="XP_002423963.1">
    <property type="nucleotide sequence ID" value="XM_002423918.1"/>
</dbReference>
<gene>
    <name evidence="18" type="primary">8238085</name>
    <name evidence="17" type="ORF">Phum_PHUM098910</name>
</gene>
<comment type="function">
    <text evidence="2">May be involved in the metabolism of insect hormones and in the breakdown of synthetic insecticides.</text>
</comment>
<evidence type="ECO:0000313" key="18">
    <source>
        <dbReference type="EnsemblMetazoa" id="PHUM098910-PA"/>
    </source>
</evidence>
<dbReference type="FunCoup" id="E0VCW9">
    <property type="interactions" value="183"/>
</dbReference>
<evidence type="ECO:0000256" key="4">
    <source>
        <dbReference type="ARBA" id="ARBA00004406"/>
    </source>
</evidence>
<evidence type="ECO:0000256" key="8">
    <source>
        <dbReference type="ARBA" id="ARBA00022824"/>
    </source>
</evidence>
<dbReference type="FunFam" id="1.10.630.10:FF:000042">
    <property type="entry name" value="Cytochrome P450"/>
    <property type="match status" value="1"/>
</dbReference>
<dbReference type="PROSITE" id="PS00086">
    <property type="entry name" value="CYTOCHROME_P450"/>
    <property type="match status" value="1"/>
</dbReference>
<dbReference type="InterPro" id="IPR001128">
    <property type="entry name" value="Cyt_P450"/>
</dbReference>
<feature type="transmembrane region" description="Helical" evidence="16">
    <location>
        <begin position="6"/>
        <end position="23"/>
    </location>
</feature>
<dbReference type="CDD" id="cd11056">
    <property type="entry name" value="CYP6-like"/>
    <property type="match status" value="1"/>
</dbReference>
<dbReference type="CTD" id="8238085"/>
<dbReference type="InterPro" id="IPR036396">
    <property type="entry name" value="Cyt_P450_sf"/>
</dbReference>
<dbReference type="eggNOG" id="KOG0158">
    <property type="taxonomic scope" value="Eukaryota"/>
</dbReference>
<evidence type="ECO:0000256" key="1">
    <source>
        <dbReference type="ARBA" id="ARBA00001971"/>
    </source>
</evidence>
<dbReference type="OrthoDB" id="2789670at2759"/>
<evidence type="ECO:0000313" key="17">
    <source>
        <dbReference type="EMBL" id="EEB11225.1"/>
    </source>
</evidence>
<comment type="subcellular location">
    <subcellularLocation>
        <location evidence="4">Endoplasmic reticulum membrane</location>
        <topology evidence="4">Peripheral membrane protein</topology>
    </subcellularLocation>
    <subcellularLocation>
        <location evidence="3">Microsome membrane</location>
        <topology evidence="3">Peripheral membrane protein</topology>
    </subcellularLocation>
</comment>